<accession>A0A6A4ZRV5</accession>
<feature type="non-terminal residue" evidence="1">
    <location>
        <position position="1"/>
    </location>
</feature>
<dbReference type="Pfam" id="PF08883">
    <property type="entry name" value="DOPA_dioxygen"/>
    <property type="match status" value="1"/>
</dbReference>
<evidence type="ECO:0000313" key="1">
    <source>
        <dbReference type="EMBL" id="KAF0710915.1"/>
    </source>
</evidence>
<dbReference type="SUPFAM" id="SSF143410">
    <property type="entry name" value="DOPA-like"/>
    <property type="match status" value="1"/>
</dbReference>
<dbReference type="InterPro" id="IPR023389">
    <property type="entry name" value="DOPA-like_sf"/>
</dbReference>
<proteinExistence type="predicted"/>
<dbReference type="InterPro" id="IPR014980">
    <property type="entry name" value="DOPA_dioxygen"/>
</dbReference>
<comment type="caution">
    <text evidence="1">The sequence shown here is derived from an EMBL/GenBank/DDBJ whole genome shotgun (WGS) entry which is preliminary data.</text>
</comment>
<organism evidence="1 2">
    <name type="scientific">Aphanomyces astaci</name>
    <name type="common">Crayfish plague agent</name>
    <dbReference type="NCBI Taxonomy" id="112090"/>
    <lineage>
        <taxon>Eukaryota</taxon>
        <taxon>Sar</taxon>
        <taxon>Stramenopiles</taxon>
        <taxon>Oomycota</taxon>
        <taxon>Saprolegniomycetes</taxon>
        <taxon>Saprolegniales</taxon>
        <taxon>Verrucalvaceae</taxon>
        <taxon>Aphanomyces</taxon>
    </lineage>
</organism>
<dbReference type="PANTHER" id="PTHR36423">
    <property type="entry name" value="AFR070WP"/>
    <property type="match status" value="1"/>
</dbReference>
<protein>
    <recommendedName>
        <fullName evidence="3">DOPA 4,5-dioxygenase</fullName>
    </recommendedName>
</protein>
<reference evidence="1 2" key="1">
    <citation type="submission" date="2019-06" db="EMBL/GenBank/DDBJ databases">
        <title>Genomics analysis of Aphanomyces spp. identifies a new class of oomycete effector associated with host adaptation.</title>
        <authorList>
            <person name="Gaulin E."/>
        </authorList>
    </citation>
    <scope>NUCLEOTIDE SEQUENCE [LARGE SCALE GENOMIC DNA]</scope>
    <source>
        <strain evidence="1 2">E</strain>
    </source>
</reference>
<gene>
    <name evidence="1" type="ORF">AaE_012319</name>
</gene>
<name>A0A6A4ZRV5_APHAT</name>
<sequence>WYRIRIPDNNDFPIFVWHFHVYFNQHDASQVHKAISIRNALVDSLNDADRAFVAVPLHHFERDSNQVQCRTLAHHGLNMKPVGPHPTGSFETWVPIESFSAAFEWFTSNRAGLSVLVHPLTVQEMRDHTLHAVWMGQPQALNLQYLDEELPTVPLQYPHFGLGYSAGAK</sequence>
<dbReference type="EMBL" id="VJMI01018349">
    <property type="protein sequence ID" value="KAF0710915.1"/>
    <property type="molecule type" value="Genomic_DNA"/>
</dbReference>
<dbReference type="Proteomes" id="UP000469452">
    <property type="component" value="Unassembled WGS sequence"/>
</dbReference>
<evidence type="ECO:0000313" key="2">
    <source>
        <dbReference type="Proteomes" id="UP000469452"/>
    </source>
</evidence>
<dbReference type="VEuPathDB" id="FungiDB:H257_16261"/>
<dbReference type="PANTHER" id="PTHR36423:SF2">
    <property type="entry name" value="AFR070WP"/>
    <property type="match status" value="1"/>
</dbReference>
<dbReference type="Gene3D" id="3.30.70.1240">
    <property type="entry name" value="DOPA-like domains"/>
    <property type="match status" value="1"/>
</dbReference>
<evidence type="ECO:0008006" key="3">
    <source>
        <dbReference type="Google" id="ProtNLM"/>
    </source>
</evidence>
<dbReference type="AlphaFoldDB" id="A0A6A4ZRV5"/>